<dbReference type="EMBL" id="CAJEWN010000049">
    <property type="protein sequence ID" value="CAD2152032.1"/>
    <property type="molecule type" value="Genomic_DNA"/>
</dbReference>
<proteinExistence type="predicted"/>
<sequence length="49" mass="5447">MPGHSFYNCPPKGSSIRGAWAFYWRCNSNGRRGGGGILLEGAFYFSIFL</sequence>
<comment type="caution">
    <text evidence="1">The sequence shown here is derived from an EMBL/GenBank/DDBJ whole genome shotgun (WGS) entry which is preliminary data.</text>
</comment>
<evidence type="ECO:0000313" key="1">
    <source>
        <dbReference type="EMBL" id="CAD2152032.1"/>
    </source>
</evidence>
<gene>
    <name evidence="1" type="ORF">MENT_LOCUS10616</name>
</gene>
<evidence type="ECO:0000313" key="2">
    <source>
        <dbReference type="Proteomes" id="UP000580250"/>
    </source>
</evidence>
<protein>
    <submittedName>
        <fullName evidence="1">Uncharacterized protein</fullName>
    </submittedName>
</protein>
<accession>A0A6V7UDN6</accession>
<reference evidence="1 2" key="1">
    <citation type="submission" date="2020-08" db="EMBL/GenBank/DDBJ databases">
        <authorList>
            <person name="Koutsovoulos G."/>
            <person name="Danchin GJ E."/>
        </authorList>
    </citation>
    <scope>NUCLEOTIDE SEQUENCE [LARGE SCALE GENOMIC DNA]</scope>
</reference>
<dbReference type="AlphaFoldDB" id="A0A6V7UDN6"/>
<name>A0A6V7UDN6_MELEN</name>
<organism evidence="1 2">
    <name type="scientific">Meloidogyne enterolobii</name>
    <name type="common">Root-knot nematode worm</name>
    <name type="synonym">Meloidogyne mayaguensis</name>
    <dbReference type="NCBI Taxonomy" id="390850"/>
    <lineage>
        <taxon>Eukaryota</taxon>
        <taxon>Metazoa</taxon>
        <taxon>Ecdysozoa</taxon>
        <taxon>Nematoda</taxon>
        <taxon>Chromadorea</taxon>
        <taxon>Rhabditida</taxon>
        <taxon>Tylenchina</taxon>
        <taxon>Tylenchomorpha</taxon>
        <taxon>Tylenchoidea</taxon>
        <taxon>Meloidogynidae</taxon>
        <taxon>Meloidogyninae</taxon>
        <taxon>Meloidogyne</taxon>
    </lineage>
</organism>
<dbReference type="Proteomes" id="UP000580250">
    <property type="component" value="Unassembled WGS sequence"/>
</dbReference>